<feature type="compositionally biased region" description="Basic and acidic residues" evidence="1">
    <location>
        <begin position="120"/>
        <end position="129"/>
    </location>
</feature>
<dbReference type="RefSeq" id="WP_226540215.1">
    <property type="nucleotide sequence ID" value="NZ_JAJAPW010000001.1"/>
</dbReference>
<dbReference type="AlphaFoldDB" id="A0A9X1HZR5"/>
<dbReference type="Proteomes" id="UP001139199">
    <property type="component" value="Unassembled WGS sequence"/>
</dbReference>
<sequence length="129" mass="15300">MVYRLAIAIFILFGFNQINAQVGYQKDSLQIKVYATIDYVDGNAIDIKIKHVFCDYCSEYQKKRLSEEAKRRTFYIRNNKGVRMLKGTYRHAVYIRVSKEDLANLKEENIENTKYPNKNKPQEYKNEKS</sequence>
<organism evidence="2 3">
    <name type="scientific">Neotamlana laminarinivorans</name>
    <dbReference type="NCBI Taxonomy" id="2883124"/>
    <lineage>
        <taxon>Bacteria</taxon>
        <taxon>Pseudomonadati</taxon>
        <taxon>Bacteroidota</taxon>
        <taxon>Flavobacteriia</taxon>
        <taxon>Flavobacteriales</taxon>
        <taxon>Flavobacteriaceae</taxon>
        <taxon>Neotamlana</taxon>
    </lineage>
</organism>
<reference evidence="2" key="1">
    <citation type="submission" date="2021-10" db="EMBL/GenBank/DDBJ databases">
        <title>Tamlana sargassums sp. nov., and Tamlana laminarinivorans sp. nov., two new bacteria isolated from the brown alga.</title>
        <authorList>
            <person name="Li J."/>
        </authorList>
    </citation>
    <scope>NUCLEOTIDE SEQUENCE</scope>
    <source>
        <strain evidence="2">PT2-4</strain>
    </source>
</reference>
<evidence type="ECO:0000256" key="1">
    <source>
        <dbReference type="SAM" id="MobiDB-lite"/>
    </source>
</evidence>
<gene>
    <name evidence="2" type="ORF">LG649_01620</name>
</gene>
<evidence type="ECO:0000313" key="2">
    <source>
        <dbReference type="EMBL" id="MCB4797522.1"/>
    </source>
</evidence>
<keyword evidence="3" id="KW-1185">Reference proteome</keyword>
<proteinExistence type="predicted"/>
<name>A0A9X1HZR5_9FLAO</name>
<protein>
    <submittedName>
        <fullName evidence="2">Uncharacterized protein</fullName>
    </submittedName>
</protein>
<accession>A0A9X1HZR5</accession>
<dbReference type="EMBL" id="JAJAPW010000001">
    <property type="protein sequence ID" value="MCB4797522.1"/>
    <property type="molecule type" value="Genomic_DNA"/>
</dbReference>
<comment type="caution">
    <text evidence="2">The sequence shown here is derived from an EMBL/GenBank/DDBJ whole genome shotgun (WGS) entry which is preliminary data.</text>
</comment>
<feature type="region of interest" description="Disordered" evidence="1">
    <location>
        <begin position="108"/>
        <end position="129"/>
    </location>
</feature>
<evidence type="ECO:0000313" key="3">
    <source>
        <dbReference type="Proteomes" id="UP001139199"/>
    </source>
</evidence>